<name>A0A1B7X5A5_APHFL</name>
<accession>A0A1B7X5A5</accession>
<evidence type="ECO:0000313" key="2">
    <source>
        <dbReference type="Proteomes" id="UP000092093"/>
    </source>
</evidence>
<dbReference type="EMBL" id="LJOW01000020">
    <property type="protein sequence ID" value="OBQ44538.1"/>
    <property type="molecule type" value="Genomic_DNA"/>
</dbReference>
<gene>
    <name evidence="1" type="ORF">AN484_06530</name>
</gene>
<reference evidence="1 2" key="1">
    <citation type="submission" date="2015-09" db="EMBL/GenBank/DDBJ databases">
        <title>Aphanizomenon flos-aquae WA102.</title>
        <authorList>
            <person name="Driscoll C."/>
        </authorList>
    </citation>
    <scope>NUCLEOTIDE SEQUENCE [LARGE SCALE GENOMIC DNA]</scope>
    <source>
        <strain evidence="1">WA102</strain>
    </source>
</reference>
<proteinExistence type="predicted"/>
<sequence length="88" mass="9488">MSVAVEMSDDDDEKKQADAALNQIRALVGEHFEVAVLMCSNNSDNGTSYHGFEIGNKFAVRGMVNAYTEGELNDAISGDDDDDEPLCA</sequence>
<evidence type="ECO:0000313" key="1">
    <source>
        <dbReference type="EMBL" id="OBQ44538.1"/>
    </source>
</evidence>
<protein>
    <submittedName>
        <fullName evidence="1">Uncharacterized protein</fullName>
    </submittedName>
</protein>
<comment type="caution">
    <text evidence="1">The sequence shown here is derived from an EMBL/GenBank/DDBJ whole genome shotgun (WGS) entry which is preliminary data.</text>
</comment>
<dbReference type="AlphaFoldDB" id="A0A1B7X5A5"/>
<dbReference type="Proteomes" id="UP000092093">
    <property type="component" value="Unassembled WGS sequence"/>
</dbReference>
<organism evidence="1 2">
    <name type="scientific">Aphanizomenon flos-aquae WA102</name>
    <dbReference type="NCBI Taxonomy" id="1710896"/>
    <lineage>
        <taxon>Bacteria</taxon>
        <taxon>Bacillati</taxon>
        <taxon>Cyanobacteriota</taxon>
        <taxon>Cyanophyceae</taxon>
        <taxon>Nostocales</taxon>
        <taxon>Aphanizomenonaceae</taxon>
        <taxon>Aphanizomenon</taxon>
    </lineage>
</organism>